<feature type="DNA-binding region" description="HMG box" evidence="3">
    <location>
        <begin position="121"/>
        <end position="187"/>
    </location>
</feature>
<dbReference type="SUPFAM" id="SSF47769">
    <property type="entry name" value="SAM/Pointed domain"/>
    <property type="match status" value="1"/>
</dbReference>
<feature type="region of interest" description="Disordered" evidence="4">
    <location>
        <begin position="277"/>
        <end position="428"/>
    </location>
</feature>
<dbReference type="GO" id="GO:0003677">
    <property type="term" value="F:DNA binding"/>
    <property type="evidence" value="ECO:0007669"/>
    <property type="project" value="UniProtKB-UniRule"/>
</dbReference>
<dbReference type="Pfam" id="PF00536">
    <property type="entry name" value="SAM_1"/>
    <property type="match status" value="1"/>
</dbReference>
<dbReference type="EMBL" id="LKEA01000002">
    <property type="protein sequence ID" value="ROW11615.1"/>
    <property type="molecule type" value="Genomic_DNA"/>
</dbReference>
<keyword evidence="8" id="KW-1185">Reference proteome</keyword>
<organism evidence="7 8">
    <name type="scientific">Cytospora schulzeri</name>
    <dbReference type="NCBI Taxonomy" id="448051"/>
    <lineage>
        <taxon>Eukaryota</taxon>
        <taxon>Fungi</taxon>
        <taxon>Dikarya</taxon>
        <taxon>Ascomycota</taxon>
        <taxon>Pezizomycotina</taxon>
        <taxon>Sordariomycetes</taxon>
        <taxon>Sordariomycetidae</taxon>
        <taxon>Diaporthales</taxon>
        <taxon>Cytosporaceae</taxon>
        <taxon>Cytospora</taxon>
    </lineage>
</organism>
<dbReference type="InterPro" id="IPR051965">
    <property type="entry name" value="ChromReg_NeuronalGeneExpr"/>
</dbReference>
<feature type="compositionally biased region" description="Basic and acidic residues" evidence="4">
    <location>
        <begin position="76"/>
        <end position="86"/>
    </location>
</feature>
<feature type="compositionally biased region" description="Polar residues" evidence="4">
    <location>
        <begin position="277"/>
        <end position="291"/>
    </location>
</feature>
<dbReference type="Pfam" id="PF00505">
    <property type="entry name" value="HMG_box"/>
    <property type="match status" value="1"/>
</dbReference>
<dbReference type="GO" id="GO:0005634">
    <property type="term" value="C:nucleus"/>
    <property type="evidence" value="ECO:0007669"/>
    <property type="project" value="UniProtKB-UniRule"/>
</dbReference>
<sequence>MSPKLDEIFGELGISQYLDAFVDQGFDTWETILDITESDLDALGVKLGHRRKLQRRIANARGIAPDAALVSPTRPSVEDARAEVQKPDGPATPSTDTRDAGTAVVQKRKYRRHPKADENAPERPPSAYVLFSNKMREDLKGQNLTFTEIAKLVGENWQGLSQAEKEPYERQAQAAKDKYNQDLAEYKKTPEYKKYLQYLQDFKAKHATHPQEKDSSKRVRLSDPNNGESSTVNGHSGRAGRMGSIGDHAGEPPSRRQRISSIVSNVESYYAPSVISMSQRTPGEESITSPATGYFERPSEPSPVFTSPRDVSSQAPAPLRRDPLYVDGVRSDPVAPTRNLPPLADMFDNRTVPNGMPHPREASAPQISLLPRGHETASPAPPTPNLSGGDSRRPSLRTEQSSAGSLSSGCSSYNSSHPRTPIDGPLPIHALLTGGKQFPSYDAVYATNPTAQGRSLSPDDRGTPVYYAERAPSDPGAAGHPMPHINGYYSGPTPVPTHASSTPLGRLPFANGMQARIPAPVPTSRPSGKGEPGMDGISALLQADKIVDRRSG</sequence>
<evidence type="ECO:0000256" key="2">
    <source>
        <dbReference type="ARBA" id="ARBA00023242"/>
    </source>
</evidence>
<evidence type="ECO:0008006" key="9">
    <source>
        <dbReference type="Google" id="ProtNLM"/>
    </source>
</evidence>
<dbReference type="Proteomes" id="UP000283895">
    <property type="component" value="Unassembled WGS sequence"/>
</dbReference>
<keyword evidence="2 3" id="KW-0539">Nucleus</keyword>
<feature type="domain" description="HMG box" evidence="6">
    <location>
        <begin position="121"/>
        <end position="187"/>
    </location>
</feature>
<dbReference type="InterPro" id="IPR036910">
    <property type="entry name" value="HMG_box_dom_sf"/>
</dbReference>
<evidence type="ECO:0000313" key="8">
    <source>
        <dbReference type="Proteomes" id="UP000283895"/>
    </source>
</evidence>
<dbReference type="Gene3D" id="1.10.30.10">
    <property type="entry name" value="High mobility group box domain"/>
    <property type="match status" value="1"/>
</dbReference>
<comment type="caution">
    <text evidence="7">The sequence shown here is derived from an EMBL/GenBank/DDBJ whole genome shotgun (WGS) entry which is preliminary data.</text>
</comment>
<dbReference type="PROSITE" id="PS50105">
    <property type="entry name" value="SAM_DOMAIN"/>
    <property type="match status" value="1"/>
</dbReference>
<dbReference type="InterPro" id="IPR001660">
    <property type="entry name" value="SAM"/>
</dbReference>
<feature type="compositionally biased region" description="Basic and acidic residues" evidence="4">
    <location>
        <begin position="209"/>
        <end position="221"/>
    </location>
</feature>
<proteinExistence type="predicted"/>
<dbReference type="PANTHER" id="PTHR46040">
    <property type="entry name" value="HIGH MOBILITY GROUP PROTEIN 2"/>
    <property type="match status" value="1"/>
</dbReference>
<reference evidence="7 8" key="1">
    <citation type="submission" date="2015-09" db="EMBL/GenBank/DDBJ databases">
        <title>Host preference determinants of Valsa canker pathogens revealed by comparative genomics.</title>
        <authorList>
            <person name="Yin Z."/>
            <person name="Huang L."/>
        </authorList>
    </citation>
    <scope>NUCLEOTIDE SEQUENCE [LARGE SCALE GENOMIC DNA]</scope>
    <source>
        <strain evidence="7 8">03-1</strain>
    </source>
</reference>
<dbReference type="PROSITE" id="PS50118">
    <property type="entry name" value="HMG_BOX_2"/>
    <property type="match status" value="1"/>
</dbReference>
<evidence type="ECO:0000256" key="4">
    <source>
        <dbReference type="SAM" id="MobiDB-lite"/>
    </source>
</evidence>
<dbReference type="SMART" id="SM00454">
    <property type="entry name" value="SAM"/>
    <property type="match status" value="1"/>
</dbReference>
<feature type="domain" description="SAM" evidence="5">
    <location>
        <begin position="1"/>
        <end position="63"/>
    </location>
</feature>
<evidence type="ECO:0000259" key="5">
    <source>
        <dbReference type="PROSITE" id="PS50105"/>
    </source>
</evidence>
<feature type="region of interest" description="Disordered" evidence="4">
    <location>
        <begin position="205"/>
        <end position="257"/>
    </location>
</feature>
<gene>
    <name evidence="7" type="ORF">VMCG_01433</name>
</gene>
<feature type="region of interest" description="Disordered" evidence="4">
    <location>
        <begin position="516"/>
        <end position="552"/>
    </location>
</feature>
<dbReference type="SMART" id="SM00398">
    <property type="entry name" value="HMG"/>
    <property type="match status" value="1"/>
</dbReference>
<dbReference type="InterPro" id="IPR009071">
    <property type="entry name" value="HMG_box_dom"/>
</dbReference>
<dbReference type="InterPro" id="IPR013761">
    <property type="entry name" value="SAM/pointed_sf"/>
</dbReference>
<evidence type="ECO:0000256" key="3">
    <source>
        <dbReference type="PROSITE-ProRule" id="PRU00267"/>
    </source>
</evidence>
<feature type="compositionally biased region" description="Polar residues" evidence="4">
    <location>
        <begin position="223"/>
        <end position="234"/>
    </location>
</feature>
<dbReference type="OrthoDB" id="1919336at2759"/>
<evidence type="ECO:0000313" key="7">
    <source>
        <dbReference type="EMBL" id="ROW11615.1"/>
    </source>
</evidence>
<feature type="region of interest" description="Disordered" evidence="4">
    <location>
        <begin position="71"/>
        <end position="126"/>
    </location>
</feature>
<accession>A0A423X6R8</accession>
<protein>
    <recommendedName>
        <fullName evidence="9">HMG box domain-containing protein</fullName>
    </recommendedName>
</protein>
<name>A0A423X6R8_9PEZI</name>
<evidence type="ECO:0000256" key="1">
    <source>
        <dbReference type="ARBA" id="ARBA00023125"/>
    </source>
</evidence>
<evidence type="ECO:0000259" key="6">
    <source>
        <dbReference type="PROSITE" id="PS50118"/>
    </source>
</evidence>
<dbReference type="GO" id="GO:0010468">
    <property type="term" value="P:regulation of gene expression"/>
    <property type="evidence" value="ECO:0007669"/>
    <property type="project" value="TreeGrafter"/>
</dbReference>
<dbReference type="AlphaFoldDB" id="A0A423X6R8"/>
<keyword evidence="1 3" id="KW-0238">DNA-binding</keyword>
<feature type="compositionally biased region" description="Low complexity" evidence="4">
    <location>
        <begin position="401"/>
        <end position="416"/>
    </location>
</feature>
<dbReference type="PANTHER" id="PTHR46040:SF3">
    <property type="entry name" value="HIGH MOBILITY GROUP PROTEIN 2"/>
    <property type="match status" value="1"/>
</dbReference>
<dbReference type="Gene3D" id="1.10.150.50">
    <property type="entry name" value="Transcription Factor, Ets-1"/>
    <property type="match status" value="1"/>
</dbReference>
<dbReference type="STRING" id="356882.A0A423X6R8"/>
<dbReference type="SUPFAM" id="SSF47095">
    <property type="entry name" value="HMG-box"/>
    <property type="match status" value="1"/>
</dbReference>